<protein>
    <submittedName>
        <fullName evidence="2">Uncharacterized protein</fullName>
    </submittedName>
</protein>
<sequence length="189" mass="20927">MRSFSLFLVLCIWVIGVIAADNGASSSAAPAGWNPDGFTFEVTKSPTISLFLEKINELPDMNRLFPNIEEVDMPRLALDKMPKALKANPYNKRFLFLGKKPGVPEMYLAVPVIINPDGKKKVLWSLIYAHSDQPKTLVHHGYIVTTGGDQITSKLNGAKIPDGRALETGNTLTIKELLEEELPRLRGVR</sequence>
<accession>A0A1K0GBW6</accession>
<gene>
    <name evidence="2" type="ORF">UBRO_10022</name>
</gene>
<reference evidence="3" key="1">
    <citation type="submission" date="2016-04" db="EMBL/GenBank/DDBJ databases">
        <authorList>
            <person name="Guldener U."/>
            <person name="Guldener U."/>
        </authorList>
    </citation>
    <scope>NUCLEOTIDE SEQUENCE [LARGE SCALE GENOMIC DNA]</scope>
    <source>
        <strain evidence="3">UB2112</strain>
    </source>
</reference>
<evidence type="ECO:0000313" key="3">
    <source>
        <dbReference type="Proteomes" id="UP000179920"/>
    </source>
</evidence>
<evidence type="ECO:0000256" key="1">
    <source>
        <dbReference type="SAM" id="SignalP"/>
    </source>
</evidence>
<feature type="signal peptide" evidence="1">
    <location>
        <begin position="1"/>
        <end position="19"/>
    </location>
</feature>
<dbReference type="OrthoDB" id="10428691at2759"/>
<dbReference type="EMBL" id="LT558134">
    <property type="protein sequence ID" value="SAM85550.1"/>
    <property type="molecule type" value="Genomic_DNA"/>
</dbReference>
<name>A0A1K0GBW6_9BASI</name>
<keyword evidence="1" id="KW-0732">Signal</keyword>
<evidence type="ECO:0000313" key="2">
    <source>
        <dbReference type="EMBL" id="SAM85550.1"/>
    </source>
</evidence>
<organism evidence="2 3">
    <name type="scientific">Ustilago bromivora</name>
    <dbReference type="NCBI Taxonomy" id="307758"/>
    <lineage>
        <taxon>Eukaryota</taxon>
        <taxon>Fungi</taxon>
        <taxon>Dikarya</taxon>
        <taxon>Basidiomycota</taxon>
        <taxon>Ustilaginomycotina</taxon>
        <taxon>Ustilaginomycetes</taxon>
        <taxon>Ustilaginales</taxon>
        <taxon>Ustilaginaceae</taxon>
        <taxon>Ustilago</taxon>
    </lineage>
</organism>
<dbReference type="AlphaFoldDB" id="A0A1K0GBW6"/>
<proteinExistence type="predicted"/>
<dbReference type="Proteomes" id="UP000179920">
    <property type="component" value="Chromosome XVIII"/>
</dbReference>
<feature type="chain" id="PRO_5009664259" evidence="1">
    <location>
        <begin position="20"/>
        <end position="189"/>
    </location>
</feature>